<name>A0A813L9P1_POLGL</name>
<feature type="domain" description="Alpha/beta hydrolase fold-3" evidence="4">
    <location>
        <begin position="170"/>
        <end position="416"/>
    </location>
</feature>
<dbReference type="GO" id="GO:0016787">
    <property type="term" value="F:hydrolase activity"/>
    <property type="evidence" value="ECO:0007669"/>
    <property type="project" value="UniProtKB-KW"/>
</dbReference>
<dbReference type="Gene3D" id="3.40.50.1820">
    <property type="entry name" value="alpha/beta hydrolase"/>
    <property type="match status" value="1"/>
</dbReference>
<dbReference type="PROSITE" id="PS01173">
    <property type="entry name" value="LIPASE_GDXG_HIS"/>
    <property type="match status" value="1"/>
</dbReference>
<keyword evidence="3" id="KW-0472">Membrane</keyword>
<keyword evidence="2" id="KW-0378">Hydrolase</keyword>
<organism evidence="5 6">
    <name type="scientific">Polarella glacialis</name>
    <name type="common">Dinoflagellate</name>
    <dbReference type="NCBI Taxonomy" id="89957"/>
    <lineage>
        <taxon>Eukaryota</taxon>
        <taxon>Sar</taxon>
        <taxon>Alveolata</taxon>
        <taxon>Dinophyceae</taxon>
        <taxon>Suessiales</taxon>
        <taxon>Suessiaceae</taxon>
        <taxon>Polarella</taxon>
    </lineage>
</organism>
<evidence type="ECO:0000256" key="1">
    <source>
        <dbReference type="ARBA" id="ARBA00010515"/>
    </source>
</evidence>
<evidence type="ECO:0000313" key="5">
    <source>
        <dbReference type="EMBL" id="CAE8722067.1"/>
    </source>
</evidence>
<dbReference type="InterPro" id="IPR002168">
    <property type="entry name" value="Lipase_GDXG_HIS_AS"/>
</dbReference>
<dbReference type="AlphaFoldDB" id="A0A813L9P1"/>
<dbReference type="SUPFAM" id="SSF53474">
    <property type="entry name" value="alpha/beta-Hydrolases"/>
    <property type="match status" value="1"/>
</dbReference>
<reference evidence="5" key="1">
    <citation type="submission" date="2021-02" db="EMBL/GenBank/DDBJ databases">
        <authorList>
            <person name="Dougan E. K."/>
            <person name="Rhodes N."/>
            <person name="Thang M."/>
            <person name="Chan C."/>
        </authorList>
    </citation>
    <scope>NUCLEOTIDE SEQUENCE</scope>
</reference>
<accession>A0A813L9P1</accession>
<evidence type="ECO:0000259" key="4">
    <source>
        <dbReference type="Pfam" id="PF07859"/>
    </source>
</evidence>
<dbReference type="PANTHER" id="PTHR48081:SF8">
    <property type="entry name" value="ALPHA_BETA HYDROLASE FOLD-3 DOMAIN-CONTAINING PROTEIN-RELATED"/>
    <property type="match status" value="1"/>
</dbReference>
<dbReference type="InterPro" id="IPR029058">
    <property type="entry name" value="AB_hydrolase_fold"/>
</dbReference>
<proteinExistence type="inferred from homology"/>
<feature type="transmembrane region" description="Helical" evidence="3">
    <location>
        <begin position="508"/>
        <end position="533"/>
    </location>
</feature>
<gene>
    <name evidence="5" type="ORF">PGLA2088_LOCUS42304</name>
</gene>
<dbReference type="Proteomes" id="UP000626109">
    <property type="component" value="Unassembled WGS sequence"/>
</dbReference>
<dbReference type="InterPro" id="IPR013094">
    <property type="entry name" value="AB_hydrolase_3"/>
</dbReference>
<dbReference type="PANTHER" id="PTHR48081">
    <property type="entry name" value="AB HYDROLASE SUPERFAMILY PROTEIN C4A8.06C"/>
    <property type="match status" value="1"/>
</dbReference>
<keyword evidence="3" id="KW-1133">Transmembrane helix</keyword>
<comment type="caution">
    <text evidence="5">The sequence shown here is derived from an EMBL/GenBank/DDBJ whole genome shotgun (WGS) entry which is preliminary data.</text>
</comment>
<evidence type="ECO:0000256" key="2">
    <source>
        <dbReference type="ARBA" id="ARBA00022801"/>
    </source>
</evidence>
<protein>
    <recommendedName>
        <fullName evidence="4">Alpha/beta hydrolase fold-3 domain-containing protein</fullName>
    </recommendedName>
</protein>
<comment type="similarity">
    <text evidence="1">Belongs to the 'GDXG' lipolytic enzyme family.</text>
</comment>
<keyword evidence="3" id="KW-0812">Transmembrane</keyword>
<dbReference type="EMBL" id="CAJNNW010034239">
    <property type="protein sequence ID" value="CAE8722067.1"/>
    <property type="molecule type" value="Genomic_DNA"/>
</dbReference>
<evidence type="ECO:0000313" key="6">
    <source>
        <dbReference type="Proteomes" id="UP000626109"/>
    </source>
</evidence>
<dbReference type="InterPro" id="IPR050300">
    <property type="entry name" value="GDXG_lipolytic_enzyme"/>
</dbReference>
<evidence type="ECO:0000256" key="3">
    <source>
        <dbReference type="SAM" id="Phobius"/>
    </source>
</evidence>
<dbReference type="Pfam" id="PF07859">
    <property type="entry name" value="Abhydrolase_3"/>
    <property type="match status" value="1"/>
</dbReference>
<sequence length="711" mass="77470">MQHQQQQHYIRSFSWSFGLGLPSFTGQSPVGREDWMRSFCGILCCLSLIASAAGEHAGDLSKGEVKRSRVRRPVILDADAKVDSYNSSCPTDHTKMLSPSTACCYMKLVKNPDCCYDKSIKKEVTHRPIRRPGTHWKCNETEGCADSKTGHRGEDMMVIPDGADCSTPRMLYIHGGSWSYGSPTTTGYAQFSSRLAVETGAVIFVIDYPLIPVGSFSSILDASVNALQWLAQHGPEKSCPKDVSPPLFVGGDSSGGGSALSLVMQLKAKPEVLPGLKLSGAILFSPWTNLMCNTPEYYTNAFAKIQSPQTFKDLTPLQQYVGDIIFQAVTSENADEFSGNALQYVGYDESLQTNTIASPYFATPSDFSGDRMPPLHIAVGGSESILGDSVRVAYAAAEGGADVTVEIYNGMWHVFPMYSEGCGSGTELWAGTNAIMSAGIFLRKAAAAAAEGKKMKRDSEELYPRIHYLYDPQVNLFSKVGELMPDTAASSFEKKYLDVMKVVAKTPWWVVLLSLGGSSISIFVAGILVGGLMDYGGREAYNRARKVQDYRRKCVEVPVGYVNLDMINLQGENQAPSRLERSFLMDFLTGVPEDVTSAWRVETIRARQSGADGSEAVDAARAENAAWRRMALPGYQPPDEVEVPEEPAELETLETGALAKDLIAETAAGGASEAWAVATAEAKEGSIEAARRENMAWRMQNMQERKATEKE</sequence>